<dbReference type="Proteomes" id="UP000507470">
    <property type="component" value="Unassembled WGS sequence"/>
</dbReference>
<dbReference type="EMBL" id="CACVKT020008428">
    <property type="protein sequence ID" value="CAC5415410.1"/>
    <property type="molecule type" value="Genomic_DNA"/>
</dbReference>
<proteinExistence type="predicted"/>
<gene>
    <name evidence="1" type="ORF">MCOR_48107</name>
</gene>
<dbReference type="OrthoDB" id="9989228at2759"/>
<name>A0A6J8E4K6_MYTCO</name>
<accession>A0A6J8E4K6</accession>
<organism evidence="1 2">
    <name type="scientific">Mytilus coruscus</name>
    <name type="common">Sea mussel</name>
    <dbReference type="NCBI Taxonomy" id="42192"/>
    <lineage>
        <taxon>Eukaryota</taxon>
        <taxon>Metazoa</taxon>
        <taxon>Spiralia</taxon>
        <taxon>Lophotrochozoa</taxon>
        <taxon>Mollusca</taxon>
        <taxon>Bivalvia</taxon>
        <taxon>Autobranchia</taxon>
        <taxon>Pteriomorphia</taxon>
        <taxon>Mytilida</taxon>
        <taxon>Mytiloidea</taxon>
        <taxon>Mytilidae</taxon>
        <taxon>Mytilinae</taxon>
        <taxon>Mytilus</taxon>
    </lineage>
</organism>
<evidence type="ECO:0000313" key="1">
    <source>
        <dbReference type="EMBL" id="CAC5415410.1"/>
    </source>
</evidence>
<dbReference type="AlphaFoldDB" id="A0A6J8E4K6"/>
<sequence length="271" mass="30367">MDSSILSRRAFYRSLRNDDFTKTKFSQIVPDREGLYLKKKVFLGYTDISAAGSRALLGISAKTISCDLDIPELGTSELICRPSTAAMDIPLLPIQIMHCKYEEVIIDAIIFKFSLIVINTSLPPSKCHLVADKIVNLCSESEIERLVVLTTLKLRIPEKKLAPLYENSFNTRSLTTSPSLPDDTKVHDSFLNVLIQMVQLQGIPCNIMTAPGHSAFNSVPSTDDNSLQAIQEFHQFIGGWTRLKFDEEVCLSLEFGRSKKIRRAGTLFMFS</sequence>
<reference evidence="1 2" key="1">
    <citation type="submission" date="2020-06" db="EMBL/GenBank/DDBJ databases">
        <authorList>
            <person name="Li R."/>
            <person name="Bekaert M."/>
        </authorList>
    </citation>
    <scope>NUCLEOTIDE SEQUENCE [LARGE SCALE GENOMIC DNA]</scope>
    <source>
        <strain evidence="2">wild</strain>
    </source>
</reference>
<evidence type="ECO:0000313" key="2">
    <source>
        <dbReference type="Proteomes" id="UP000507470"/>
    </source>
</evidence>
<keyword evidence="2" id="KW-1185">Reference proteome</keyword>
<protein>
    <recommendedName>
        <fullName evidence="3">Proteasome assembly chaperone 2</fullName>
    </recommendedName>
</protein>
<evidence type="ECO:0008006" key="3">
    <source>
        <dbReference type="Google" id="ProtNLM"/>
    </source>
</evidence>